<evidence type="ECO:0000256" key="2">
    <source>
        <dbReference type="SAM" id="Phobius"/>
    </source>
</evidence>
<dbReference type="OrthoDB" id="431202at2759"/>
<dbReference type="PANTHER" id="PTHR31735">
    <property type="entry name" value="VACUOLAR MEMBRANE PROTEIN YPL162C"/>
    <property type="match status" value="1"/>
</dbReference>
<name>A0A9P8Q3P7_WICPI</name>
<accession>A0A9P8Q3P7</accession>
<proteinExistence type="predicted"/>
<dbReference type="AlphaFoldDB" id="A0A9P8Q3P7"/>
<comment type="caution">
    <text evidence="3">The sequence shown here is derived from an EMBL/GenBank/DDBJ whole genome shotgun (WGS) entry which is preliminary data.</text>
</comment>
<keyword evidence="4" id="KW-1185">Reference proteome</keyword>
<dbReference type="GO" id="GO:0016020">
    <property type="term" value="C:membrane"/>
    <property type="evidence" value="ECO:0007669"/>
    <property type="project" value="TreeGrafter"/>
</dbReference>
<feature type="transmembrane region" description="Helical" evidence="2">
    <location>
        <begin position="175"/>
        <end position="195"/>
    </location>
</feature>
<dbReference type="EMBL" id="JAEUBG010003009">
    <property type="protein sequence ID" value="KAH3683683.1"/>
    <property type="molecule type" value="Genomic_DNA"/>
</dbReference>
<keyword evidence="2" id="KW-0812">Transmembrane</keyword>
<dbReference type="PANTHER" id="PTHR31735:SF1">
    <property type="entry name" value="VACUOLAR MEMBRANE PROTEIN YPL162C"/>
    <property type="match status" value="1"/>
</dbReference>
<feature type="transmembrane region" description="Helical" evidence="2">
    <location>
        <begin position="30"/>
        <end position="52"/>
    </location>
</feature>
<reference evidence="3" key="1">
    <citation type="journal article" date="2021" name="Open Biol.">
        <title>Shared evolutionary footprints suggest mitochondrial oxidative damage underlies multiple complex I losses in fungi.</title>
        <authorList>
            <person name="Schikora-Tamarit M.A."/>
            <person name="Marcet-Houben M."/>
            <person name="Nosek J."/>
            <person name="Gabaldon T."/>
        </authorList>
    </citation>
    <scope>NUCLEOTIDE SEQUENCE</scope>
    <source>
        <strain evidence="3">CBS2887</strain>
    </source>
</reference>
<keyword evidence="2" id="KW-1133">Transmembrane helix</keyword>
<organism evidence="3 4">
    <name type="scientific">Wickerhamomyces pijperi</name>
    <name type="common">Yeast</name>
    <name type="synonym">Pichia pijperi</name>
    <dbReference type="NCBI Taxonomy" id="599730"/>
    <lineage>
        <taxon>Eukaryota</taxon>
        <taxon>Fungi</taxon>
        <taxon>Dikarya</taxon>
        <taxon>Ascomycota</taxon>
        <taxon>Saccharomycotina</taxon>
        <taxon>Saccharomycetes</taxon>
        <taxon>Phaffomycetales</taxon>
        <taxon>Wickerhamomycetaceae</taxon>
        <taxon>Wickerhamomyces</taxon>
    </lineage>
</organism>
<feature type="transmembrane region" description="Helical" evidence="2">
    <location>
        <begin position="122"/>
        <end position="146"/>
    </location>
</feature>
<gene>
    <name evidence="3" type="ORF">WICPIJ_005367</name>
</gene>
<protein>
    <recommendedName>
        <fullName evidence="5">Vacuolar membrane protein</fullName>
    </recommendedName>
</protein>
<feature type="transmembrane region" description="Helical" evidence="2">
    <location>
        <begin position="215"/>
        <end position="236"/>
    </location>
</feature>
<dbReference type="Proteomes" id="UP000774326">
    <property type="component" value="Unassembled WGS sequence"/>
</dbReference>
<feature type="region of interest" description="Disordered" evidence="1">
    <location>
        <begin position="1"/>
        <end position="25"/>
    </location>
</feature>
<evidence type="ECO:0000256" key="1">
    <source>
        <dbReference type="SAM" id="MobiDB-lite"/>
    </source>
</evidence>
<keyword evidence="2" id="KW-0472">Membrane</keyword>
<evidence type="ECO:0008006" key="5">
    <source>
        <dbReference type="Google" id="ProtNLM"/>
    </source>
</evidence>
<evidence type="ECO:0000313" key="3">
    <source>
        <dbReference type="EMBL" id="KAH3683683.1"/>
    </source>
</evidence>
<evidence type="ECO:0000313" key="4">
    <source>
        <dbReference type="Proteomes" id="UP000774326"/>
    </source>
</evidence>
<dbReference type="InterPro" id="IPR022127">
    <property type="entry name" value="STIMATE/YPL162C"/>
</dbReference>
<sequence>MLIPTDATAPFQTIPLPSPQPHPKEPQCQLLGPVSIVIQSLMALIVISSLVLKRYSEKSPRPWKVWIFDVSKQVLGAMGVHFLNVVLSLIKSKGLFLWVLSVLGIHINGKDGDQGDDDECKWYFISLFMDTTIGVPILYVCLLLTYQVCYMFKITEIESGNYGNPPRLVPYVKQLMIFIVSLAFMKGIIFLLLYFPVFMIYAEWVLSWSDHWPNLQIFLVMLVFPVILNCFQYYVIDNIIKFDV</sequence>
<dbReference type="Pfam" id="PF12400">
    <property type="entry name" value="STIMATE"/>
    <property type="match status" value="1"/>
</dbReference>
<reference evidence="3" key="2">
    <citation type="submission" date="2021-01" db="EMBL/GenBank/DDBJ databases">
        <authorList>
            <person name="Schikora-Tamarit M.A."/>
        </authorList>
    </citation>
    <scope>NUCLEOTIDE SEQUENCE</scope>
    <source>
        <strain evidence="3">CBS2887</strain>
    </source>
</reference>